<reference evidence="6 7" key="1">
    <citation type="submission" date="2018-03" db="EMBL/GenBank/DDBJ databases">
        <title>Genomic Encyclopedia of Type Strains, Phase III (KMG-III): the genomes of soil and plant-associated and newly described type strains.</title>
        <authorList>
            <person name="Whitman W."/>
        </authorList>
    </citation>
    <scope>NUCLEOTIDE SEQUENCE [LARGE SCALE GENOMIC DNA]</scope>
    <source>
        <strain evidence="6 7">CGMCC 4.7067</strain>
    </source>
</reference>
<dbReference type="GO" id="GO:0000976">
    <property type="term" value="F:transcription cis-regulatory region binding"/>
    <property type="evidence" value="ECO:0007669"/>
    <property type="project" value="TreeGrafter"/>
</dbReference>
<keyword evidence="2 4" id="KW-0238">DNA-binding</keyword>
<dbReference type="EMBL" id="PVTJ01000001">
    <property type="protein sequence ID" value="PRY62490.1"/>
    <property type="molecule type" value="Genomic_DNA"/>
</dbReference>
<keyword evidence="7" id="KW-1185">Reference proteome</keyword>
<dbReference type="SUPFAM" id="SSF46689">
    <property type="entry name" value="Homeodomain-like"/>
    <property type="match status" value="1"/>
</dbReference>
<dbReference type="InterPro" id="IPR050109">
    <property type="entry name" value="HTH-type_TetR-like_transc_reg"/>
</dbReference>
<accession>A0A2T0UX35</accession>
<dbReference type="InterPro" id="IPR001647">
    <property type="entry name" value="HTH_TetR"/>
</dbReference>
<dbReference type="Pfam" id="PF17932">
    <property type="entry name" value="TetR_C_24"/>
    <property type="match status" value="1"/>
</dbReference>
<dbReference type="SUPFAM" id="SSF48498">
    <property type="entry name" value="Tetracyclin repressor-like, C-terminal domain"/>
    <property type="match status" value="1"/>
</dbReference>
<evidence type="ECO:0000256" key="2">
    <source>
        <dbReference type="ARBA" id="ARBA00023125"/>
    </source>
</evidence>
<dbReference type="InterPro" id="IPR036271">
    <property type="entry name" value="Tet_transcr_reg_TetR-rel_C_sf"/>
</dbReference>
<evidence type="ECO:0000256" key="3">
    <source>
        <dbReference type="ARBA" id="ARBA00023163"/>
    </source>
</evidence>
<evidence type="ECO:0000313" key="6">
    <source>
        <dbReference type="EMBL" id="PRY62490.1"/>
    </source>
</evidence>
<evidence type="ECO:0000313" key="7">
    <source>
        <dbReference type="Proteomes" id="UP000238176"/>
    </source>
</evidence>
<dbReference type="Pfam" id="PF00440">
    <property type="entry name" value="TetR_N"/>
    <property type="match status" value="1"/>
</dbReference>
<evidence type="ECO:0000256" key="1">
    <source>
        <dbReference type="ARBA" id="ARBA00023015"/>
    </source>
</evidence>
<comment type="caution">
    <text evidence="6">The sequence shown here is derived from an EMBL/GenBank/DDBJ whole genome shotgun (WGS) entry which is preliminary data.</text>
</comment>
<dbReference type="PROSITE" id="PS50977">
    <property type="entry name" value="HTH_TETR_2"/>
    <property type="match status" value="1"/>
</dbReference>
<feature type="domain" description="HTH tetR-type" evidence="5">
    <location>
        <begin position="18"/>
        <end position="78"/>
    </location>
</feature>
<dbReference type="AlphaFoldDB" id="A0A2T0UX35"/>
<dbReference type="InterPro" id="IPR041490">
    <property type="entry name" value="KstR2_TetR_C"/>
</dbReference>
<dbReference type="Gene3D" id="1.10.10.60">
    <property type="entry name" value="Homeodomain-like"/>
    <property type="match status" value="1"/>
</dbReference>
<dbReference type="Proteomes" id="UP000238176">
    <property type="component" value="Unassembled WGS sequence"/>
</dbReference>
<protein>
    <submittedName>
        <fullName evidence="6">TetR family transcriptional regulator</fullName>
    </submittedName>
</protein>
<gene>
    <name evidence="6" type="ORF">B0I28_101824</name>
</gene>
<dbReference type="PANTHER" id="PTHR30055">
    <property type="entry name" value="HTH-TYPE TRANSCRIPTIONAL REGULATOR RUTR"/>
    <property type="match status" value="1"/>
</dbReference>
<dbReference type="PRINTS" id="PR00455">
    <property type="entry name" value="HTHTETR"/>
</dbReference>
<feature type="DNA-binding region" description="H-T-H motif" evidence="4">
    <location>
        <begin position="41"/>
        <end position="60"/>
    </location>
</feature>
<organism evidence="6 7">
    <name type="scientific">Glycomyces artemisiae</name>
    <dbReference type="NCBI Taxonomy" id="1076443"/>
    <lineage>
        <taxon>Bacteria</taxon>
        <taxon>Bacillati</taxon>
        <taxon>Actinomycetota</taxon>
        <taxon>Actinomycetes</taxon>
        <taxon>Glycomycetales</taxon>
        <taxon>Glycomycetaceae</taxon>
        <taxon>Glycomyces</taxon>
    </lineage>
</organism>
<sequence>MNQGTAPAARLTRKESQAATRQRLIGSAIELFARDGVAATSLNAVAEHAGFSRGAVHGNFSGKDELAAAVTESVTGALAPELQRVLSAPEPAGDRLAAYIRTFLEYCAQQPEAAAALIAVVEHAGRQQPRYYSDRAAASIGDLVALFEEGQETGEMRVFDTRTMAFAVRTVLDGAALRLTADQAGAAELADEIAAMFIAATRKEVTA</sequence>
<proteinExistence type="predicted"/>
<dbReference type="RefSeq" id="WP_181245627.1">
    <property type="nucleotide sequence ID" value="NZ_PVTJ01000001.1"/>
</dbReference>
<evidence type="ECO:0000259" key="5">
    <source>
        <dbReference type="PROSITE" id="PS50977"/>
    </source>
</evidence>
<name>A0A2T0UX35_9ACTN</name>
<evidence type="ECO:0000256" key="4">
    <source>
        <dbReference type="PROSITE-ProRule" id="PRU00335"/>
    </source>
</evidence>
<dbReference type="InterPro" id="IPR009057">
    <property type="entry name" value="Homeodomain-like_sf"/>
</dbReference>
<dbReference type="Gene3D" id="1.10.357.10">
    <property type="entry name" value="Tetracycline Repressor, domain 2"/>
    <property type="match status" value="1"/>
</dbReference>
<keyword evidence="3" id="KW-0804">Transcription</keyword>
<dbReference type="GO" id="GO:0003700">
    <property type="term" value="F:DNA-binding transcription factor activity"/>
    <property type="evidence" value="ECO:0007669"/>
    <property type="project" value="TreeGrafter"/>
</dbReference>
<dbReference type="PANTHER" id="PTHR30055:SF234">
    <property type="entry name" value="HTH-TYPE TRANSCRIPTIONAL REGULATOR BETI"/>
    <property type="match status" value="1"/>
</dbReference>
<keyword evidence="1" id="KW-0805">Transcription regulation</keyword>